<keyword evidence="2" id="KW-1185">Reference proteome</keyword>
<dbReference type="AlphaFoldDB" id="A0A834MFR5"/>
<name>A0A834MFR5_RHYFE</name>
<reference evidence="1" key="1">
    <citation type="submission" date="2020-08" db="EMBL/GenBank/DDBJ databases">
        <title>Genome sequencing and assembly of the red palm weevil Rhynchophorus ferrugineus.</title>
        <authorList>
            <person name="Dias G.B."/>
            <person name="Bergman C.M."/>
            <person name="Manee M."/>
        </authorList>
    </citation>
    <scope>NUCLEOTIDE SEQUENCE</scope>
    <source>
        <strain evidence="1">AA-2017</strain>
        <tissue evidence="1">Whole larva</tissue>
    </source>
</reference>
<proteinExistence type="predicted"/>
<dbReference type="EMBL" id="JAACXV010005824">
    <property type="protein sequence ID" value="KAF7276719.1"/>
    <property type="molecule type" value="Genomic_DNA"/>
</dbReference>
<feature type="non-terminal residue" evidence="1">
    <location>
        <position position="1"/>
    </location>
</feature>
<dbReference type="Proteomes" id="UP000625711">
    <property type="component" value="Unassembled WGS sequence"/>
</dbReference>
<organism evidence="1 2">
    <name type="scientific">Rhynchophorus ferrugineus</name>
    <name type="common">Red palm weevil</name>
    <name type="synonym">Curculio ferrugineus</name>
    <dbReference type="NCBI Taxonomy" id="354439"/>
    <lineage>
        <taxon>Eukaryota</taxon>
        <taxon>Metazoa</taxon>
        <taxon>Ecdysozoa</taxon>
        <taxon>Arthropoda</taxon>
        <taxon>Hexapoda</taxon>
        <taxon>Insecta</taxon>
        <taxon>Pterygota</taxon>
        <taxon>Neoptera</taxon>
        <taxon>Endopterygota</taxon>
        <taxon>Coleoptera</taxon>
        <taxon>Polyphaga</taxon>
        <taxon>Cucujiformia</taxon>
        <taxon>Curculionidae</taxon>
        <taxon>Dryophthorinae</taxon>
        <taxon>Rhynchophorus</taxon>
    </lineage>
</organism>
<evidence type="ECO:0000313" key="2">
    <source>
        <dbReference type="Proteomes" id="UP000625711"/>
    </source>
</evidence>
<protein>
    <submittedName>
        <fullName evidence="1">Uncharacterized protein</fullName>
    </submittedName>
</protein>
<gene>
    <name evidence="1" type="ORF">GWI33_009890</name>
</gene>
<comment type="caution">
    <text evidence="1">The sequence shown here is derived from an EMBL/GenBank/DDBJ whole genome shotgun (WGS) entry which is preliminary data.</text>
</comment>
<sequence>QSIQLPNIVPDIDSLVANSSEQALNRLKNTPTSYNFVEYKKTELSRERLFVNPTKARIQFTSGLNPNATI</sequence>
<accession>A0A834MFR5</accession>
<evidence type="ECO:0000313" key="1">
    <source>
        <dbReference type="EMBL" id="KAF7276719.1"/>
    </source>
</evidence>